<dbReference type="InterPro" id="IPR045079">
    <property type="entry name" value="Oxoprolinase-like"/>
</dbReference>
<dbReference type="RefSeq" id="XP_025345181.1">
    <property type="nucleotide sequence ID" value="XM_025493450.1"/>
</dbReference>
<sequence length="1317" mass="141977">MAKGITIALDRGGTFCDTYAQIPGRSHPLVFKILSVDPSAYPDAPTEAIRRVLSVARGKEIPRGHKIDLDGVEAIRMGTTVATNALLERKGEAVAFMVTKGFKDLLLIGDQSRPDLFDLSVNRPQPLPSITVEVNERVSIANEYQTPGLAVIQCSGTDRIQVEKPLDEQAVEAQLRQLRVQGFRSLAVSLLHSYIWPEHEEKIGEIATKVGFLHVSLSSRVSQMVKVVSRSHSAAVDAYLTPELQRNLSNLLQNFTNVRPGIFQFMESGGGLVAAENFSGLRAILSGPAGGVCGYAATCYDKEDPRPVVGFDMGGTSTDVSRYDGTLEHILETKTAGVIIQSPQLDINTVAAGGGSCLKWQNGLFAVGPESAGAHPGPCCYRKGGPLTVTDANLLLGRIVPEAFPKVFGKNESEGLDVNAVHLHFTELADEISRQTGRIWKAEEIAEGFLNVANENMSQPVRALTEAKGHSLGDHNLAVFGGAGGQQACWISRCLDIETVILHRHSSILSAYGIAVADVVQDSVETFHAVYDDDHLGSVQDKVADLEARVLSQLTSGAQPFSSIDTEVYLNLRYEGTDTSLMVKQSEKDSWAFLAAFEEHHRREFGFVLQGRRLFVEEVRVRAVGQQGASRPSNALSQRTEAAIAKATVTTLPAKWTKPVYFGCSGGWTQCPIYLLDELAREQQTNDGTLHLRGPCILLDKTQTIVVAPGFDAAILPEHVVLRQMRAASSSTAQTPVAQLADVSTDAVTLSIMAAKFMSIAERMGQILQRTSVSVNIKERLDFSCSIFSPSGDLVANAPHVPAMLGSMAFAVKYQMNLWKGDLHPGDVLLSNHPIAGGVHLPDMTVVTPVFDDQAGPDPIFFLASRGHHADVGGILPGSMPPQSKFLYEEGAPIESFKIVNRGQFQEDGLKKLLFDDLVAAGQQPTRTLADNISDIRAQIAACHKGAELLNALVTSYGLDCVQKLMTGIQKTAELAVRKILCEFAARRQWKPVTAVDYMDDGTPIQLTVTISKTGEAIFDFTGTGPEVLGNWNAPTAICYSSVIYCLRSMLGTSIPLNQGCLDPITLIIPPKSLLAPSRDVAVCGGNVLTSQRITDVVLKAFEACAASQGCMNNLTFGYQDADGSTLGFYETICGGSGAGPTWRGTPAVQCHMTNTRIGDPEVMERRYPVIVRRFEVRADSGGSGLHRGGDGAIREIEFRRPVTCSILSERRSRAPWGLAGGGDAKCGLNFWRRWDEETQSYLGDINMGGKNSAAMKAKDRILIMTPGGGGWGSEDAAKEEGESGQMDAVARALVPVWQPRASGSIAERSATQATCA</sequence>
<evidence type="ECO:0000256" key="1">
    <source>
        <dbReference type="ARBA" id="ARBA00010403"/>
    </source>
</evidence>
<dbReference type="Pfam" id="PF02538">
    <property type="entry name" value="Hydantoinase_B"/>
    <property type="match status" value="1"/>
</dbReference>
<name>A0A316U0G4_9BASI</name>
<dbReference type="OrthoDB" id="3643at2759"/>
<feature type="domain" description="Hydantoinase A/oxoprolinase" evidence="2">
    <location>
        <begin position="230"/>
        <end position="522"/>
    </location>
</feature>
<dbReference type="InterPro" id="IPR008040">
    <property type="entry name" value="Hydant_A_N"/>
</dbReference>
<organism evidence="5 6">
    <name type="scientific">Pseudomicrostroma glucosiphilum</name>
    <dbReference type="NCBI Taxonomy" id="1684307"/>
    <lineage>
        <taxon>Eukaryota</taxon>
        <taxon>Fungi</taxon>
        <taxon>Dikarya</taxon>
        <taxon>Basidiomycota</taxon>
        <taxon>Ustilaginomycotina</taxon>
        <taxon>Exobasidiomycetes</taxon>
        <taxon>Microstromatales</taxon>
        <taxon>Microstromatales incertae sedis</taxon>
        <taxon>Pseudomicrostroma</taxon>
    </lineage>
</organism>
<dbReference type="PANTHER" id="PTHR11365:SF2">
    <property type="entry name" value="5-OXOPROLINASE"/>
    <property type="match status" value="1"/>
</dbReference>
<dbReference type="STRING" id="1684307.A0A316U0G4"/>
<keyword evidence="6" id="KW-1185">Reference proteome</keyword>
<dbReference type="InterPro" id="IPR002821">
    <property type="entry name" value="Hydantoinase_A"/>
</dbReference>
<evidence type="ECO:0000313" key="6">
    <source>
        <dbReference type="Proteomes" id="UP000245942"/>
    </source>
</evidence>
<evidence type="ECO:0000259" key="3">
    <source>
        <dbReference type="Pfam" id="PF02538"/>
    </source>
</evidence>
<feature type="domain" description="Hydantoinase/oxoprolinase N-terminal" evidence="4">
    <location>
        <begin position="7"/>
        <end position="210"/>
    </location>
</feature>
<dbReference type="InterPro" id="IPR003692">
    <property type="entry name" value="Hydantoinase_B"/>
</dbReference>
<feature type="domain" description="Hydantoinase B/oxoprolinase" evidence="3">
    <location>
        <begin position="746"/>
        <end position="1274"/>
    </location>
</feature>
<reference evidence="5 6" key="1">
    <citation type="journal article" date="2018" name="Mol. Biol. Evol.">
        <title>Broad Genomic Sampling Reveals a Smut Pathogenic Ancestry of the Fungal Clade Ustilaginomycotina.</title>
        <authorList>
            <person name="Kijpornyongpan T."/>
            <person name="Mondo S.J."/>
            <person name="Barry K."/>
            <person name="Sandor L."/>
            <person name="Lee J."/>
            <person name="Lipzen A."/>
            <person name="Pangilinan J."/>
            <person name="LaButti K."/>
            <person name="Hainaut M."/>
            <person name="Henrissat B."/>
            <person name="Grigoriev I.V."/>
            <person name="Spatafora J.W."/>
            <person name="Aime M.C."/>
        </authorList>
    </citation>
    <scope>NUCLEOTIDE SEQUENCE [LARGE SCALE GENOMIC DNA]</scope>
    <source>
        <strain evidence="5 6">MCA 4718</strain>
    </source>
</reference>
<accession>A0A316U0G4</accession>
<dbReference type="EMBL" id="KZ819339">
    <property type="protein sequence ID" value="PWN18021.1"/>
    <property type="molecule type" value="Genomic_DNA"/>
</dbReference>
<dbReference type="GO" id="GO:0006749">
    <property type="term" value="P:glutathione metabolic process"/>
    <property type="evidence" value="ECO:0007669"/>
    <property type="project" value="TreeGrafter"/>
</dbReference>
<gene>
    <name evidence="5" type="ORF">BCV69DRAFT_285620</name>
</gene>
<dbReference type="Pfam" id="PF01968">
    <property type="entry name" value="Hydantoinase_A"/>
    <property type="match status" value="1"/>
</dbReference>
<proteinExistence type="inferred from homology"/>
<dbReference type="GeneID" id="37015184"/>
<evidence type="ECO:0008006" key="7">
    <source>
        <dbReference type="Google" id="ProtNLM"/>
    </source>
</evidence>
<protein>
    <recommendedName>
        <fullName evidence="7">5-oxoprolinase</fullName>
    </recommendedName>
</protein>
<dbReference type="GO" id="GO:0005829">
    <property type="term" value="C:cytosol"/>
    <property type="evidence" value="ECO:0007669"/>
    <property type="project" value="TreeGrafter"/>
</dbReference>
<comment type="similarity">
    <text evidence="1">Belongs to the oxoprolinase family.</text>
</comment>
<dbReference type="Proteomes" id="UP000245942">
    <property type="component" value="Unassembled WGS sequence"/>
</dbReference>
<evidence type="ECO:0000259" key="4">
    <source>
        <dbReference type="Pfam" id="PF05378"/>
    </source>
</evidence>
<dbReference type="Pfam" id="PF05378">
    <property type="entry name" value="Hydant_A_N"/>
    <property type="match status" value="1"/>
</dbReference>
<evidence type="ECO:0000313" key="5">
    <source>
        <dbReference type="EMBL" id="PWN18021.1"/>
    </source>
</evidence>
<dbReference type="PANTHER" id="PTHR11365">
    <property type="entry name" value="5-OXOPROLINASE RELATED"/>
    <property type="match status" value="1"/>
</dbReference>
<dbReference type="GO" id="GO:0017168">
    <property type="term" value="F:5-oxoprolinase (ATP-hydrolyzing) activity"/>
    <property type="evidence" value="ECO:0007669"/>
    <property type="project" value="TreeGrafter"/>
</dbReference>
<evidence type="ECO:0000259" key="2">
    <source>
        <dbReference type="Pfam" id="PF01968"/>
    </source>
</evidence>